<comment type="caution">
    <text evidence="5">The sequence shown here is derived from an EMBL/GenBank/DDBJ whole genome shotgun (WGS) entry which is preliminary data.</text>
</comment>
<dbReference type="PANTHER" id="PTHR44196">
    <property type="entry name" value="DEHYDROGENASE/REDUCTASE SDR FAMILY MEMBER 7B"/>
    <property type="match status" value="1"/>
</dbReference>
<dbReference type="EMBL" id="JACOAF010000041">
    <property type="protein sequence ID" value="MBC3541358.1"/>
    <property type="molecule type" value="Genomic_DNA"/>
</dbReference>
<dbReference type="Gene3D" id="3.40.50.720">
    <property type="entry name" value="NAD(P)-binding Rossmann-like Domain"/>
    <property type="match status" value="1"/>
</dbReference>
<keyword evidence="4" id="KW-0472">Membrane</keyword>
<proteinExistence type="inferred from homology"/>
<keyword evidence="4" id="KW-0812">Transmembrane</keyword>
<dbReference type="InterPro" id="IPR036291">
    <property type="entry name" value="NAD(P)-bd_dom_sf"/>
</dbReference>
<dbReference type="PROSITE" id="PS00061">
    <property type="entry name" value="ADH_SHORT"/>
    <property type="match status" value="1"/>
</dbReference>
<dbReference type="PRINTS" id="PR00080">
    <property type="entry name" value="SDRFAMILY"/>
</dbReference>
<dbReference type="InterPro" id="IPR002347">
    <property type="entry name" value="SDR_fam"/>
</dbReference>
<evidence type="ECO:0000256" key="1">
    <source>
        <dbReference type="ARBA" id="ARBA00006484"/>
    </source>
</evidence>
<comment type="similarity">
    <text evidence="1 3">Belongs to the short-chain dehydrogenases/reductases (SDR) family.</text>
</comment>
<reference evidence="5 6" key="1">
    <citation type="journal article" date="2019" name="Int. J. Syst. Evol. Microbiol.">
        <title>Rufibacter sediminis sp. nov., isolated from freshwater lake sediment.</title>
        <authorList>
            <person name="Qu J.H."/>
            <person name="Zhang L.J."/>
            <person name="Fu Y.H."/>
            <person name="Li H.F."/>
        </authorList>
    </citation>
    <scope>NUCLEOTIDE SEQUENCE [LARGE SCALE GENOMIC DNA]</scope>
    <source>
        <strain evidence="5 6">H-1</strain>
    </source>
</reference>
<dbReference type="Proteomes" id="UP000659698">
    <property type="component" value="Unassembled WGS sequence"/>
</dbReference>
<dbReference type="SUPFAM" id="SSF51735">
    <property type="entry name" value="NAD(P)-binding Rossmann-fold domains"/>
    <property type="match status" value="1"/>
</dbReference>
<dbReference type="NCBIfam" id="NF004792">
    <property type="entry name" value="PRK06139.1"/>
    <property type="match status" value="1"/>
</dbReference>
<name>A0ABR6VX37_9BACT</name>
<keyword evidence="6" id="KW-1185">Reference proteome</keyword>
<keyword evidence="2" id="KW-0560">Oxidoreductase</keyword>
<dbReference type="Pfam" id="PF00106">
    <property type="entry name" value="adh_short"/>
    <property type="match status" value="1"/>
</dbReference>
<evidence type="ECO:0000313" key="6">
    <source>
        <dbReference type="Proteomes" id="UP000659698"/>
    </source>
</evidence>
<gene>
    <name evidence="5" type="ORF">H7U12_16810</name>
</gene>
<keyword evidence="4" id="KW-1133">Transmembrane helix</keyword>
<dbReference type="InterPro" id="IPR020904">
    <property type="entry name" value="Sc_DH/Rdtase_CS"/>
</dbReference>
<evidence type="ECO:0000256" key="2">
    <source>
        <dbReference type="ARBA" id="ARBA00023002"/>
    </source>
</evidence>
<feature type="transmembrane region" description="Helical" evidence="4">
    <location>
        <begin position="306"/>
        <end position="323"/>
    </location>
</feature>
<organism evidence="5 6">
    <name type="scientific">Rufibacter sediminis</name>
    <dbReference type="NCBI Taxonomy" id="2762756"/>
    <lineage>
        <taxon>Bacteria</taxon>
        <taxon>Pseudomonadati</taxon>
        <taxon>Bacteroidota</taxon>
        <taxon>Cytophagia</taxon>
        <taxon>Cytophagales</taxon>
        <taxon>Hymenobacteraceae</taxon>
        <taxon>Rufibacter</taxon>
    </lineage>
</organism>
<evidence type="ECO:0000313" key="5">
    <source>
        <dbReference type="EMBL" id="MBC3541358.1"/>
    </source>
</evidence>
<dbReference type="RefSeq" id="WP_186640151.1">
    <property type="nucleotide sequence ID" value="NZ_JACOAF010000041.1"/>
</dbReference>
<accession>A0ABR6VX37</accession>
<protein>
    <submittedName>
        <fullName evidence="5">SDR family oxidoreductase</fullName>
    </submittedName>
</protein>
<dbReference type="PRINTS" id="PR00081">
    <property type="entry name" value="GDHRDH"/>
</dbReference>
<evidence type="ECO:0000256" key="4">
    <source>
        <dbReference type="SAM" id="Phobius"/>
    </source>
</evidence>
<sequence length="331" mass="35130">MEKEQIKPFAGKVVVITGASSGIGKATAMALAKQGASLVLAARRAEILEQVATDCIQLGGQAVAVTTDVTQEHSLLALAEAALAFGRKIDVWINNAGAGALGAYDETPMAAHEQVIQINLLGHMRGSYAVLPIFKLQGYGHLINTISLGAFAPMPYAVAYSASKYGLRGFSEALRAELTQFPGIQISDVFPAFIDTPGFQHAGNYIGKKIKPAPPVYEPQLVAEAMVSLVRKPKPGVMVGSFGYLARFSNALFPGSTRKFAARMMEQYFEQADSVPLTDGSLFQPSRVGTDVSGGWREPSSGKSKGTAAALLVAGIASVLFYFSRRGARLR</sequence>
<dbReference type="PANTHER" id="PTHR44196:SF1">
    <property type="entry name" value="DEHYDROGENASE_REDUCTASE SDR FAMILY MEMBER 7B"/>
    <property type="match status" value="1"/>
</dbReference>
<evidence type="ECO:0000256" key="3">
    <source>
        <dbReference type="RuleBase" id="RU000363"/>
    </source>
</evidence>